<protein>
    <recommendedName>
        <fullName evidence="1">Rhodanese domain-containing protein</fullName>
    </recommendedName>
</protein>
<feature type="domain" description="Rhodanese" evidence="1">
    <location>
        <begin position="38"/>
        <end position="142"/>
    </location>
</feature>
<gene>
    <name evidence="2" type="ORF">METBISCDRAFT_23240</name>
</gene>
<dbReference type="OrthoDB" id="8300214at2759"/>
<evidence type="ECO:0000313" key="2">
    <source>
        <dbReference type="EMBL" id="RKP30508.1"/>
    </source>
</evidence>
<dbReference type="InterPro" id="IPR036873">
    <property type="entry name" value="Rhodanese-like_dom_sf"/>
</dbReference>
<evidence type="ECO:0000313" key="3">
    <source>
        <dbReference type="Proteomes" id="UP000268321"/>
    </source>
</evidence>
<dbReference type="SMART" id="SM00450">
    <property type="entry name" value="RHOD"/>
    <property type="match status" value="1"/>
</dbReference>
<dbReference type="InterPro" id="IPR001763">
    <property type="entry name" value="Rhodanese-like_dom"/>
</dbReference>
<proteinExistence type="predicted"/>
<reference evidence="3" key="1">
    <citation type="journal article" date="2018" name="Nat. Microbiol.">
        <title>Leveraging single-cell genomics to expand the fungal tree of life.</title>
        <authorList>
            <person name="Ahrendt S.R."/>
            <person name="Quandt C.A."/>
            <person name="Ciobanu D."/>
            <person name="Clum A."/>
            <person name="Salamov A."/>
            <person name="Andreopoulos B."/>
            <person name="Cheng J.F."/>
            <person name="Woyke T."/>
            <person name="Pelin A."/>
            <person name="Henrissat B."/>
            <person name="Reynolds N.K."/>
            <person name="Benny G.L."/>
            <person name="Smith M.E."/>
            <person name="James T.Y."/>
            <person name="Grigoriev I.V."/>
        </authorList>
    </citation>
    <scope>NUCLEOTIDE SEQUENCE [LARGE SCALE GENOMIC DNA]</scope>
    <source>
        <strain evidence="3">Baker2002</strain>
    </source>
</reference>
<keyword evidence="3" id="KW-1185">Reference proteome</keyword>
<dbReference type="EMBL" id="ML004457">
    <property type="protein sequence ID" value="RKP30508.1"/>
    <property type="molecule type" value="Genomic_DNA"/>
</dbReference>
<organism evidence="2 3">
    <name type="scientific">Metschnikowia bicuspidata</name>
    <dbReference type="NCBI Taxonomy" id="27322"/>
    <lineage>
        <taxon>Eukaryota</taxon>
        <taxon>Fungi</taxon>
        <taxon>Dikarya</taxon>
        <taxon>Ascomycota</taxon>
        <taxon>Saccharomycotina</taxon>
        <taxon>Pichiomycetes</taxon>
        <taxon>Metschnikowiaceae</taxon>
        <taxon>Metschnikowia</taxon>
    </lineage>
</organism>
<name>A0A4P9ZCS1_9ASCO</name>
<dbReference type="PROSITE" id="PS50206">
    <property type="entry name" value="RHODANESE_3"/>
    <property type="match status" value="1"/>
</dbReference>
<dbReference type="Proteomes" id="UP000268321">
    <property type="component" value="Unassembled WGS sequence"/>
</dbReference>
<dbReference type="AlphaFoldDB" id="A0A4P9ZCS1"/>
<accession>A0A4P9ZCS1</accession>
<sequence length="150" mass="16633">MSGLKPVTQWLDEYKDEVVDVPILRIPKEELLELLKKNPEQVAAVDLRNEIEEKGVIKKALHVPATVIDGAADVERGLLLVVLEQKPQAKQIVLFCNRSGLRPTYVGGWAKQHLEKTGLDVEVVILDGGITDWVTGGVEFQDETVYYSGA</sequence>
<dbReference type="SUPFAM" id="SSF52821">
    <property type="entry name" value="Rhodanese/Cell cycle control phosphatase"/>
    <property type="match status" value="1"/>
</dbReference>
<dbReference type="Gene3D" id="3.40.250.10">
    <property type="entry name" value="Rhodanese-like domain"/>
    <property type="match status" value="1"/>
</dbReference>
<dbReference type="Pfam" id="PF00581">
    <property type="entry name" value="Rhodanese"/>
    <property type="match status" value="1"/>
</dbReference>
<evidence type="ECO:0000259" key="1">
    <source>
        <dbReference type="PROSITE" id="PS50206"/>
    </source>
</evidence>